<comment type="function">
    <text evidence="7">May be a cell surface adhesion protein.</text>
</comment>
<dbReference type="Proteomes" id="UP001497457">
    <property type="component" value="Chromosome 28b"/>
</dbReference>
<proteinExistence type="inferred from homology"/>
<keyword evidence="6" id="KW-0472">Membrane</keyword>
<feature type="chain" id="PRO_5044790515" description="FAS1 domain-containing protein" evidence="8">
    <location>
        <begin position="24"/>
        <end position="200"/>
    </location>
</feature>
<dbReference type="PROSITE" id="PS50213">
    <property type="entry name" value="FAS1"/>
    <property type="match status" value="1"/>
</dbReference>
<evidence type="ECO:0000256" key="2">
    <source>
        <dbReference type="ARBA" id="ARBA00007843"/>
    </source>
</evidence>
<keyword evidence="4" id="KW-0325">Glycoprotein</keyword>
<keyword evidence="4" id="KW-0336">GPI-anchor</keyword>
<evidence type="ECO:0000256" key="5">
    <source>
        <dbReference type="ARBA" id="ARBA00022729"/>
    </source>
</evidence>
<feature type="domain" description="FAS1" evidence="9">
    <location>
        <begin position="44"/>
        <end position="191"/>
    </location>
</feature>
<dbReference type="InterPro" id="IPR000782">
    <property type="entry name" value="FAS1_domain"/>
</dbReference>
<evidence type="ECO:0000256" key="3">
    <source>
        <dbReference type="ARBA" id="ARBA00022475"/>
    </source>
</evidence>
<dbReference type="PANTHER" id="PTHR32077">
    <property type="entry name" value="FASCICLIN-LIKE ARABINOGALACTAN PROTEIN"/>
    <property type="match status" value="1"/>
</dbReference>
<keyword evidence="5 8" id="KW-0732">Signal</keyword>
<evidence type="ECO:0000313" key="10">
    <source>
        <dbReference type="EMBL" id="CAL5013354.1"/>
    </source>
</evidence>
<protein>
    <recommendedName>
        <fullName evidence="9">FAS1 domain-containing protein</fullName>
    </recommendedName>
</protein>
<dbReference type="FunFam" id="2.30.180.10:FF:000012">
    <property type="entry name" value="Fasciclin-like arabinogalactan protein 7"/>
    <property type="match status" value="1"/>
</dbReference>
<name>A0ABC9C524_9POAL</name>
<evidence type="ECO:0000256" key="7">
    <source>
        <dbReference type="ARBA" id="ARBA00024686"/>
    </source>
</evidence>
<dbReference type="SMART" id="SM00554">
    <property type="entry name" value="FAS1"/>
    <property type="match status" value="1"/>
</dbReference>
<dbReference type="Gene3D" id="2.30.180.10">
    <property type="entry name" value="FAS1 domain"/>
    <property type="match status" value="1"/>
</dbReference>
<dbReference type="AlphaFoldDB" id="A0ABC9C524"/>
<organism evidence="10 11">
    <name type="scientific">Urochloa decumbens</name>
    <dbReference type="NCBI Taxonomy" id="240449"/>
    <lineage>
        <taxon>Eukaryota</taxon>
        <taxon>Viridiplantae</taxon>
        <taxon>Streptophyta</taxon>
        <taxon>Embryophyta</taxon>
        <taxon>Tracheophyta</taxon>
        <taxon>Spermatophyta</taxon>
        <taxon>Magnoliopsida</taxon>
        <taxon>Liliopsida</taxon>
        <taxon>Poales</taxon>
        <taxon>Poaceae</taxon>
        <taxon>PACMAD clade</taxon>
        <taxon>Panicoideae</taxon>
        <taxon>Panicodae</taxon>
        <taxon>Paniceae</taxon>
        <taxon>Melinidinae</taxon>
        <taxon>Urochloa</taxon>
    </lineage>
</organism>
<dbReference type="Pfam" id="PF02469">
    <property type="entry name" value="Fasciclin"/>
    <property type="match status" value="1"/>
</dbReference>
<accession>A0ABC9C524</accession>
<keyword evidence="11" id="KW-1185">Reference proteome</keyword>
<gene>
    <name evidence="10" type="ORF">URODEC1_LOCUS71361</name>
</gene>
<keyword evidence="3" id="KW-1003">Cell membrane</keyword>
<dbReference type="GO" id="GO:0005886">
    <property type="term" value="C:plasma membrane"/>
    <property type="evidence" value="ECO:0007669"/>
    <property type="project" value="UniProtKB-SubCell"/>
</dbReference>
<feature type="signal peptide" evidence="8">
    <location>
        <begin position="1"/>
        <end position="23"/>
    </location>
</feature>
<evidence type="ECO:0000313" key="11">
    <source>
        <dbReference type="Proteomes" id="UP001497457"/>
    </source>
</evidence>
<dbReference type="InterPro" id="IPR036378">
    <property type="entry name" value="FAS1_dom_sf"/>
</dbReference>
<evidence type="ECO:0000256" key="4">
    <source>
        <dbReference type="ARBA" id="ARBA00022622"/>
    </source>
</evidence>
<dbReference type="InterPro" id="IPR045003">
    <property type="entry name" value="FLA_A"/>
</dbReference>
<evidence type="ECO:0000256" key="1">
    <source>
        <dbReference type="ARBA" id="ARBA00004609"/>
    </source>
</evidence>
<dbReference type="PANTHER" id="PTHR32077:SF3">
    <property type="entry name" value="FASCICLIN-LIKE ARABINOGALACTAN PROTEIN 7"/>
    <property type="match status" value="1"/>
</dbReference>
<evidence type="ECO:0000256" key="6">
    <source>
        <dbReference type="ARBA" id="ARBA00023136"/>
    </source>
</evidence>
<keyword evidence="4" id="KW-0449">Lipoprotein</keyword>
<comment type="similarity">
    <text evidence="2">Belongs to the fasciclin-like AGP family.</text>
</comment>
<dbReference type="EMBL" id="OZ075138">
    <property type="protein sequence ID" value="CAL5013354.1"/>
    <property type="molecule type" value="Genomic_DNA"/>
</dbReference>
<reference evidence="11" key="1">
    <citation type="submission" date="2024-06" db="EMBL/GenBank/DDBJ databases">
        <authorList>
            <person name="Ryan C."/>
        </authorList>
    </citation>
    <scope>NUCLEOTIDE SEQUENCE [LARGE SCALE GENOMIC DNA]</scope>
</reference>
<comment type="subcellular location">
    <subcellularLocation>
        <location evidence="1">Cell membrane</location>
        <topology evidence="1">Lipid-anchor</topology>
        <topology evidence="1">GPI-anchor</topology>
    </subcellularLocation>
</comment>
<dbReference type="SUPFAM" id="SSF82153">
    <property type="entry name" value="FAS1 domain"/>
    <property type="match status" value="1"/>
</dbReference>
<evidence type="ECO:0000259" key="9">
    <source>
        <dbReference type="PROSITE" id="PS50213"/>
    </source>
</evidence>
<reference evidence="10 11" key="2">
    <citation type="submission" date="2024-10" db="EMBL/GenBank/DDBJ databases">
        <authorList>
            <person name="Ryan C."/>
        </authorList>
    </citation>
    <scope>NUCLEOTIDE SEQUENCE [LARGE SCALE GENOMIC DNA]</scope>
</reference>
<evidence type="ECO:0000256" key="8">
    <source>
        <dbReference type="SAM" id="SignalP"/>
    </source>
</evidence>
<sequence length="200" mass="21974">MVFKKLIFTTAILAIALSASAVADKTKNPSAPSSPIHPPSPVYHVDLAVLLNVAGPFQTFLNYLQKTNVIETFQSQANNTKAGGITILVPRDSAFAALKKKKKRTLGRLSKRGQLKSLLLYHAFRKFYSLGEFSKLSRRNPVATFAGSRYTLNVTNDIGTIWVKSAWSNAKIGSTVYATAPVAVYEVDKVLLPKQIFRSE</sequence>
<dbReference type="GO" id="GO:0098552">
    <property type="term" value="C:side of membrane"/>
    <property type="evidence" value="ECO:0007669"/>
    <property type="project" value="UniProtKB-KW"/>
</dbReference>